<name>A0ABU7JZ45_9NOCA</name>
<keyword evidence="2" id="KW-1185">Reference proteome</keyword>
<comment type="caution">
    <text evidence="1">The sequence shown here is derived from an EMBL/GenBank/DDBJ whole genome shotgun (WGS) entry which is preliminary data.</text>
</comment>
<dbReference type="Proteomes" id="UP001331936">
    <property type="component" value="Unassembled WGS sequence"/>
</dbReference>
<reference evidence="1 2" key="1">
    <citation type="submission" date="2023-08" db="EMBL/GenBank/DDBJ databases">
        <authorList>
            <person name="Girao M."/>
            <person name="Carvalho M.F."/>
        </authorList>
    </citation>
    <scope>NUCLEOTIDE SEQUENCE [LARGE SCALE GENOMIC DNA]</scope>
    <source>
        <strain evidence="1 2">CC-R104</strain>
    </source>
</reference>
<gene>
    <name evidence="1" type="ORF">Q8814_24205</name>
</gene>
<organism evidence="1 2">
    <name type="scientific">Rhodococcus chondri</name>
    <dbReference type="NCBI Taxonomy" id="3065941"/>
    <lineage>
        <taxon>Bacteria</taxon>
        <taxon>Bacillati</taxon>
        <taxon>Actinomycetota</taxon>
        <taxon>Actinomycetes</taxon>
        <taxon>Mycobacteriales</taxon>
        <taxon>Nocardiaceae</taxon>
        <taxon>Rhodococcus</taxon>
    </lineage>
</organism>
<evidence type="ECO:0000313" key="1">
    <source>
        <dbReference type="EMBL" id="MEE2035170.1"/>
    </source>
</evidence>
<sequence length="65" mass="7192">VNYGLNKVRFTNPVRAGGRVRLSAALKSYEKLPEDGVQLTVDGTIELEGSDRPAVIVEAIYRLFE</sequence>
<feature type="non-terminal residue" evidence="1">
    <location>
        <position position="1"/>
    </location>
</feature>
<evidence type="ECO:0000313" key="2">
    <source>
        <dbReference type="Proteomes" id="UP001331936"/>
    </source>
</evidence>
<dbReference type="SUPFAM" id="SSF54637">
    <property type="entry name" value="Thioesterase/thiol ester dehydrase-isomerase"/>
    <property type="match status" value="1"/>
</dbReference>
<dbReference type="EMBL" id="JAUZMZ010000247">
    <property type="protein sequence ID" value="MEE2035170.1"/>
    <property type="molecule type" value="Genomic_DNA"/>
</dbReference>
<proteinExistence type="predicted"/>
<dbReference type="InterPro" id="IPR029069">
    <property type="entry name" value="HotDog_dom_sf"/>
</dbReference>
<accession>A0ABU7JZ45</accession>
<dbReference type="Gene3D" id="3.10.129.10">
    <property type="entry name" value="Hotdog Thioesterase"/>
    <property type="match status" value="1"/>
</dbReference>
<protein>
    <submittedName>
        <fullName evidence="1">Dehydratase</fullName>
    </submittedName>
</protein>